<evidence type="ECO:0000256" key="6">
    <source>
        <dbReference type="ARBA" id="ARBA00023136"/>
    </source>
</evidence>
<evidence type="ECO:0000256" key="2">
    <source>
        <dbReference type="ARBA" id="ARBA00022448"/>
    </source>
</evidence>
<feature type="transmembrane region" description="Helical" evidence="7">
    <location>
        <begin position="54"/>
        <end position="75"/>
    </location>
</feature>
<comment type="subcellular location">
    <subcellularLocation>
        <location evidence="1">Cell membrane</location>
        <topology evidence="1">Multi-pass membrane protein</topology>
    </subcellularLocation>
</comment>
<name>A0ABD6H4G0_AGRVI</name>
<organism evidence="10 12">
    <name type="scientific">Agrobacterium vitis</name>
    <name type="common">Rhizobium vitis</name>
    <dbReference type="NCBI Taxonomy" id="373"/>
    <lineage>
        <taxon>Bacteria</taxon>
        <taxon>Pseudomonadati</taxon>
        <taxon>Pseudomonadota</taxon>
        <taxon>Alphaproteobacteria</taxon>
        <taxon>Hyphomicrobiales</taxon>
        <taxon>Rhizobiaceae</taxon>
        <taxon>Rhizobium/Agrobacterium group</taxon>
        <taxon>Agrobacterium</taxon>
    </lineage>
</organism>
<evidence type="ECO:0000256" key="5">
    <source>
        <dbReference type="ARBA" id="ARBA00022989"/>
    </source>
</evidence>
<dbReference type="Gene3D" id="1.20.1250.20">
    <property type="entry name" value="MFS general substrate transporter like domains"/>
    <property type="match status" value="1"/>
</dbReference>
<evidence type="ECO:0000313" key="9">
    <source>
        <dbReference type="EMBL" id="MUO45484.1"/>
    </source>
</evidence>
<evidence type="ECO:0000256" key="1">
    <source>
        <dbReference type="ARBA" id="ARBA00004651"/>
    </source>
</evidence>
<dbReference type="Proteomes" id="UP000179536">
    <property type="component" value="Unassembled WGS sequence"/>
</dbReference>
<keyword evidence="5 7" id="KW-1133">Transmembrane helix</keyword>
<keyword evidence="6 7" id="KW-0472">Membrane</keyword>
<feature type="transmembrane region" description="Helical" evidence="7">
    <location>
        <begin position="317"/>
        <end position="342"/>
    </location>
</feature>
<feature type="domain" description="Major facilitator superfamily (MFS) profile" evidence="8">
    <location>
        <begin position="16"/>
        <end position="408"/>
    </location>
</feature>
<dbReference type="Proteomes" id="UP000179454">
    <property type="component" value="Unassembled WGS sequence"/>
</dbReference>
<keyword evidence="4 7" id="KW-0812">Transmembrane</keyword>
<dbReference type="RefSeq" id="WP_049777520.1">
    <property type="nucleotide sequence ID" value="NZ_MBFA02000002.1"/>
</dbReference>
<dbReference type="InterPro" id="IPR036259">
    <property type="entry name" value="MFS_trans_sf"/>
</dbReference>
<dbReference type="Pfam" id="PF05977">
    <property type="entry name" value="MFS_3"/>
    <property type="match status" value="1"/>
</dbReference>
<evidence type="ECO:0000259" key="8">
    <source>
        <dbReference type="PROSITE" id="PS50850"/>
    </source>
</evidence>
<evidence type="ECO:0000256" key="7">
    <source>
        <dbReference type="SAM" id="Phobius"/>
    </source>
</evidence>
<dbReference type="EMBL" id="MBFA02000002">
    <property type="protein sequence ID" value="MUP09177.1"/>
    <property type="molecule type" value="Genomic_DNA"/>
</dbReference>
<feature type="transmembrane region" description="Helical" evidence="7">
    <location>
        <begin position="382"/>
        <end position="404"/>
    </location>
</feature>
<dbReference type="InterPro" id="IPR020846">
    <property type="entry name" value="MFS_dom"/>
</dbReference>
<evidence type="ECO:0000313" key="10">
    <source>
        <dbReference type="EMBL" id="MUP09177.1"/>
    </source>
</evidence>
<feature type="transmembrane region" description="Helical" evidence="7">
    <location>
        <begin position="232"/>
        <end position="256"/>
    </location>
</feature>
<dbReference type="CDD" id="cd06173">
    <property type="entry name" value="MFS_MefA_like"/>
    <property type="match status" value="1"/>
</dbReference>
<dbReference type="PANTHER" id="PTHR23513">
    <property type="entry name" value="INTEGRAL MEMBRANE EFFLUX PROTEIN-RELATED"/>
    <property type="match status" value="1"/>
</dbReference>
<feature type="transmembrane region" description="Helical" evidence="7">
    <location>
        <begin position="150"/>
        <end position="176"/>
    </location>
</feature>
<evidence type="ECO:0000313" key="11">
    <source>
        <dbReference type="Proteomes" id="UP000179454"/>
    </source>
</evidence>
<feature type="transmembrane region" description="Helical" evidence="7">
    <location>
        <begin position="268"/>
        <end position="286"/>
    </location>
</feature>
<evidence type="ECO:0000256" key="4">
    <source>
        <dbReference type="ARBA" id="ARBA00022692"/>
    </source>
</evidence>
<feature type="transmembrane region" description="Helical" evidence="7">
    <location>
        <begin position="354"/>
        <end position="376"/>
    </location>
</feature>
<dbReference type="EMBL" id="MBFE02000038">
    <property type="protein sequence ID" value="MUO45484.1"/>
    <property type="molecule type" value="Genomic_DNA"/>
</dbReference>
<dbReference type="GO" id="GO:0005886">
    <property type="term" value="C:plasma membrane"/>
    <property type="evidence" value="ECO:0007669"/>
    <property type="project" value="UniProtKB-SubCell"/>
</dbReference>
<proteinExistence type="predicted"/>
<evidence type="ECO:0000313" key="12">
    <source>
        <dbReference type="Proteomes" id="UP000179536"/>
    </source>
</evidence>
<dbReference type="SUPFAM" id="SSF103473">
    <property type="entry name" value="MFS general substrate transporter"/>
    <property type="match status" value="1"/>
</dbReference>
<sequence>MAFTTLRLMLANRFPALQIRNFRIFYLGLLLSLAGPWMQTTAQAWLVLKLSDSSLALATVTSLQFLPIMLLALVGGVVADRFPRRRLMAITQSLAAVQALVLGVLVMTDTIALWHIYLLALSLGVINALDNPLRQAFVSELVDVPRLGNAIALVSMMQNLGRIIGPAIGGVVIAAFGVGPAFLINAVTCSTILFALASIRAADLQPIRFSGRYTMISQIAEGLSYARKTPSILFLLIATAFIGMFGQNFTTIVPLAANYLVHAGAAEFGLLNSSLGMGSFFSAFMLTGRRKPTVGLILVAGLSFGLVLIAIAFCGSLIVSCLLFLLVGAAAVTFSTSVAGSLQIQSPPEMRGRFASMVHLLITGSSPIGAMMTGVLAEHFGVPAAISTNGVLCCIGTAFAFFYFHRMRRNFPFDLTRPAPDSAAQPIATAQPAE</sequence>
<dbReference type="AlphaFoldDB" id="A0ABD6H4G0"/>
<reference evidence="11 12" key="1">
    <citation type="submission" date="2019-11" db="EMBL/GenBank/DDBJ databases">
        <title>Whole-genome sequencing of Allorhizobium vitis.</title>
        <authorList>
            <person name="Gan H.M."/>
            <person name="Savka M.A."/>
        </authorList>
    </citation>
    <scope>NUCLEOTIDE SEQUENCE [LARGE SCALE GENOMIC DNA]</scope>
    <source>
        <strain evidence="10 12">RF2/1</strain>
        <strain evidence="9 11">T1/7</strain>
    </source>
</reference>
<feature type="transmembrane region" description="Helical" evidence="7">
    <location>
        <begin position="293"/>
        <end position="311"/>
    </location>
</feature>
<gene>
    <name evidence="10" type="ORF">BBK91_004765</name>
    <name evidence="9" type="ORF">BBL17_027350</name>
</gene>
<accession>A0ABD6H4G0</accession>
<comment type="caution">
    <text evidence="10">The sequence shown here is derived from an EMBL/GenBank/DDBJ whole genome shotgun (WGS) entry which is preliminary data.</text>
</comment>
<keyword evidence="2" id="KW-0813">Transport</keyword>
<keyword evidence="3" id="KW-1003">Cell membrane</keyword>
<keyword evidence="11" id="KW-1185">Reference proteome</keyword>
<evidence type="ECO:0000256" key="3">
    <source>
        <dbReference type="ARBA" id="ARBA00022475"/>
    </source>
</evidence>
<dbReference type="InterPro" id="IPR010290">
    <property type="entry name" value="TM_effector"/>
</dbReference>
<protein>
    <submittedName>
        <fullName evidence="10">MFS transporter</fullName>
    </submittedName>
</protein>
<dbReference type="PANTHER" id="PTHR23513:SF11">
    <property type="entry name" value="STAPHYLOFERRIN A TRANSPORTER"/>
    <property type="match status" value="1"/>
</dbReference>
<dbReference type="PROSITE" id="PS50850">
    <property type="entry name" value="MFS"/>
    <property type="match status" value="1"/>
</dbReference>